<protein>
    <submittedName>
        <fullName evidence="1">Uncharacterized protein</fullName>
    </submittedName>
</protein>
<dbReference type="Proteomes" id="UP000814128">
    <property type="component" value="Unassembled WGS sequence"/>
</dbReference>
<gene>
    <name evidence="1" type="ORF">K488DRAFT_92719</name>
</gene>
<comment type="caution">
    <text evidence="1">The sequence shown here is derived from an EMBL/GenBank/DDBJ whole genome shotgun (WGS) entry which is preliminary data.</text>
</comment>
<accession>A0ACB8Q3R9</accession>
<name>A0ACB8Q3R9_9AGAM</name>
<sequence>MPPFVPGARTGRTRSPHAGAPDLQPHFHLSLLTLAPDVHPPYLLHGPVDRACHVLSPLASIPHSRPSRPTPALRIWCTDQQIAHTARRQLLLLSLVSDPRARHPPSVPGARTGRSRTPHTDSSYFCPSLLTPALHTWCTDRRIAHTTRQQLLLPSLAPYARPLYPAHRPAYYVRRTQAPLAPINPCNAALQNQHAPASCARAHRVTVRSLPLFMPQRH</sequence>
<reference evidence="1" key="2">
    <citation type="journal article" date="2022" name="New Phytol.">
        <title>Evolutionary transition to the ectomycorrhizal habit in the genomes of a hyperdiverse lineage of mushroom-forming fungi.</title>
        <authorList>
            <person name="Looney B."/>
            <person name="Miyauchi S."/>
            <person name="Morin E."/>
            <person name="Drula E."/>
            <person name="Courty P.E."/>
            <person name="Kohler A."/>
            <person name="Kuo A."/>
            <person name="LaButti K."/>
            <person name="Pangilinan J."/>
            <person name="Lipzen A."/>
            <person name="Riley R."/>
            <person name="Andreopoulos W."/>
            <person name="He G."/>
            <person name="Johnson J."/>
            <person name="Nolan M."/>
            <person name="Tritt A."/>
            <person name="Barry K.W."/>
            <person name="Grigoriev I.V."/>
            <person name="Nagy L.G."/>
            <person name="Hibbett D."/>
            <person name="Henrissat B."/>
            <person name="Matheny P.B."/>
            <person name="Labbe J."/>
            <person name="Martin F.M."/>
        </authorList>
    </citation>
    <scope>NUCLEOTIDE SEQUENCE</scope>
    <source>
        <strain evidence="1">EC-137</strain>
    </source>
</reference>
<keyword evidence="2" id="KW-1185">Reference proteome</keyword>
<evidence type="ECO:0000313" key="2">
    <source>
        <dbReference type="Proteomes" id="UP000814128"/>
    </source>
</evidence>
<dbReference type="EMBL" id="MU274695">
    <property type="protein sequence ID" value="KAI0026373.1"/>
    <property type="molecule type" value="Genomic_DNA"/>
</dbReference>
<organism evidence="1 2">
    <name type="scientific">Vararia minispora EC-137</name>
    <dbReference type="NCBI Taxonomy" id="1314806"/>
    <lineage>
        <taxon>Eukaryota</taxon>
        <taxon>Fungi</taxon>
        <taxon>Dikarya</taxon>
        <taxon>Basidiomycota</taxon>
        <taxon>Agaricomycotina</taxon>
        <taxon>Agaricomycetes</taxon>
        <taxon>Russulales</taxon>
        <taxon>Lachnocladiaceae</taxon>
        <taxon>Vararia</taxon>
    </lineage>
</organism>
<reference evidence="1" key="1">
    <citation type="submission" date="2021-02" db="EMBL/GenBank/DDBJ databases">
        <authorList>
            <consortium name="DOE Joint Genome Institute"/>
            <person name="Ahrendt S."/>
            <person name="Looney B.P."/>
            <person name="Miyauchi S."/>
            <person name="Morin E."/>
            <person name="Drula E."/>
            <person name="Courty P.E."/>
            <person name="Chicoki N."/>
            <person name="Fauchery L."/>
            <person name="Kohler A."/>
            <person name="Kuo A."/>
            <person name="Labutti K."/>
            <person name="Pangilinan J."/>
            <person name="Lipzen A."/>
            <person name="Riley R."/>
            <person name="Andreopoulos W."/>
            <person name="He G."/>
            <person name="Johnson J."/>
            <person name="Barry K.W."/>
            <person name="Grigoriev I.V."/>
            <person name="Nagy L."/>
            <person name="Hibbett D."/>
            <person name="Henrissat B."/>
            <person name="Matheny P.B."/>
            <person name="Labbe J."/>
            <person name="Martin F."/>
        </authorList>
    </citation>
    <scope>NUCLEOTIDE SEQUENCE</scope>
    <source>
        <strain evidence="1">EC-137</strain>
    </source>
</reference>
<evidence type="ECO:0000313" key="1">
    <source>
        <dbReference type="EMBL" id="KAI0026373.1"/>
    </source>
</evidence>
<proteinExistence type="predicted"/>